<dbReference type="EMBL" id="MNAD01000801">
    <property type="protein sequence ID" value="OJT10245.1"/>
    <property type="molecule type" value="Genomic_DNA"/>
</dbReference>
<feature type="region of interest" description="Disordered" evidence="1">
    <location>
        <begin position="122"/>
        <end position="141"/>
    </location>
</feature>
<gene>
    <name evidence="2" type="ORF">TRAPUB_13238</name>
</gene>
<comment type="caution">
    <text evidence="2">The sequence shown here is derived from an EMBL/GenBank/DDBJ whole genome shotgun (WGS) entry which is preliminary data.</text>
</comment>
<dbReference type="AlphaFoldDB" id="A0A1M2VRM9"/>
<proteinExistence type="predicted"/>
<dbReference type="Proteomes" id="UP000184267">
    <property type="component" value="Unassembled WGS sequence"/>
</dbReference>
<sequence length="141" mass="15105">MRTRPFSLVSDSSRGARYGSATNPEPSSSSRPPTLRMSVDHKRGGYHKQELPGPPPPLPVLPAAEYLPDRSESLPAVSQDVAATAPELVTAAGAHEERLLHLALPWAFGQRVLAMMAGYSEDARSMDSSGSEPLPAYEPRG</sequence>
<reference evidence="2 3" key="1">
    <citation type="submission" date="2016-10" db="EMBL/GenBank/DDBJ databases">
        <title>Genome sequence of the basidiomycete white-rot fungus Trametes pubescens.</title>
        <authorList>
            <person name="Makela M.R."/>
            <person name="Granchi Z."/>
            <person name="Peng M."/>
            <person name="De Vries R.P."/>
            <person name="Grigoriev I."/>
            <person name="Riley R."/>
            <person name="Hilden K."/>
        </authorList>
    </citation>
    <scope>NUCLEOTIDE SEQUENCE [LARGE SCALE GENOMIC DNA]</scope>
    <source>
        <strain evidence="2 3">FBCC735</strain>
    </source>
</reference>
<feature type="region of interest" description="Disordered" evidence="1">
    <location>
        <begin position="1"/>
        <end position="59"/>
    </location>
</feature>
<feature type="compositionally biased region" description="Basic and acidic residues" evidence="1">
    <location>
        <begin position="38"/>
        <end position="50"/>
    </location>
</feature>
<accession>A0A1M2VRM9</accession>
<feature type="compositionally biased region" description="Polar residues" evidence="1">
    <location>
        <begin position="20"/>
        <end position="32"/>
    </location>
</feature>
<keyword evidence="3" id="KW-1185">Reference proteome</keyword>
<dbReference type="OrthoDB" id="2758777at2759"/>
<evidence type="ECO:0000256" key="1">
    <source>
        <dbReference type="SAM" id="MobiDB-lite"/>
    </source>
</evidence>
<organism evidence="2 3">
    <name type="scientific">Trametes pubescens</name>
    <name type="common">White-rot fungus</name>
    <dbReference type="NCBI Taxonomy" id="154538"/>
    <lineage>
        <taxon>Eukaryota</taxon>
        <taxon>Fungi</taxon>
        <taxon>Dikarya</taxon>
        <taxon>Basidiomycota</taxon>
        <taxon>Agaricomycotina</taxon>
        <taxon>Agaricomycetes</taxon>
        <taxon>Polyporales</taxon>
        <taxon>Polyporaceae</taxon>
        <taxon>Trametes</taxon>
    </lineage>
</organism>
<name>A0A1M2VRM9_TRAPU</name>
<protein>
    <submittedName>
        <fullName evidence="2">Uncharacterized protein</fullName>
    </submittedName>
</protein>
<evidence type="ECO:0000313" key="3">
    <source>
        <dbReference type="Proteomes" id="UP000184267"/>
    </source>
</evidence>
<evidence type="ECO:0000313" key="2">
    <source>
        <dbReference type="EMBL" id="OJT10245.1"/>
    </source>
</evidence>